<feature type="transmembrane region" description="Helical" evidence="2">
    <location>
        <begin position="43"/>
        <end position="62"/>
    </location>
</feature>
<evidence type="ECO:0000313" key="5">
    <source>
        <dbReference type="Proteomes" id="UP001055868"/>
    </source>
</evidence>
<accession>A0ABY4NBB0</accession>
<dbReference type="Pfam" id="PF08666">
    <property type="entry name" value="SAF"/>
    <property type="match status" value="1"/>
</dbReference>
<evidence type="ECO:0000313" key="4">
    <source>
        <dbReference type="EMBL" id="UQN31821.1"/>
    </source>
</evidence>
<feature type="compositionally biased region" description="Basic and acidic residues" evidence="1">
    <location>
        <begin position="10"/>
        <end position="21"/>
    </location>
</feature>
<dbReference type="RefSeq" id="WP_249481245.1">
    <property type="nucleotide sequence ID" value="NZ_CP097219.1"/>
</dbReference>
<gene>
    <name evidence="4" type="ORF">M4486_19720</name>
</gene>
<keyword evidence="2" id="KW-0472">Membrane</keyword>
<evidence type="ECO:0000256" key="2">
    <source>
        <dbReference type="SAM" id="Phobius"/>
    </source>
</evidence>
<proteinExistence type="predicted"/>
<dbReference type="Proteomes" id="UP001055868">
    <property type="component" value="Plasmid pCBA3104-01"/>
</dbReference>
<feature type="region of interest" description="Disordered" evidence="1">
    <location>
        <begin position="1"/>
        <end position="36"/>
    </location>
</feature>
<name>A0ABY4NBB0_9MICO</name>
<evidence type="ECO:0000256" key="1">
    <source>
        <dbReference type="SAM" id="MobiDB-lite"/>
    </source>
</evidence>
<evidence type="ECO:0000259" key="3">
    <source>
        <dbReference type="SMART" id="SM00858"/>
    </source>
</evidence>
<dbReference type="SMART" id="SM00858">
    <property type="entry name" value="SAF"/>
    <property type="match status" value="1"/>
</dbReference>
<feature type="domain" description="SAF" evidence="3">
    <location>
        <begin position="69"/>
        <end position="132"/>
    </location>
</feature>
<dbReference type="EMBL" id="CP097219">
    <property type="protein sequence ID" value="UQN31821.1"/>
    <property type="molecule type" value="Genomic_DNA"/>
</dbReference>
<dbReference type="Gene3D" id="3.90.1210.10">
    <property type="entry name" value="Antifreeze-like/N-acetylneuraminic acid synthase C-terminal domain"/>
    <property type="match status" value="1"/>
</dbReference>
<geneLocation type="plasmid" evidence="4 5">
    <name>pCBA3104-01</name>
</geneLocation>
<dbReference type="InterPro" id="IPR013974">
    <property type="entry name" value="SAF"/>
</dbReference>
<sequence length="232" mass="23286">MALLPKRKPKNAEETAEKDEQPAVPKGAATSGTPLRQRRRPTLIAAGVALIIVGALGAYWTVDRLSTTTQVVVAADSVPEGQVLEADDLLTSDVNVPSGTAVVAGGDLDSLVGKRTTSALEKGEIVAPGSTSAAAFPATDTAVVGIKVAAGQYPSNDLNPGSAVQVIGTPREGDDPPSGDAPVIAGTVHAIGSPTQDGGLTVDILVSNDQAATLASLSATGRISLVLVPKAE</sequence>
<keyword evidence="4" id="KW-0614">Plasmid</keyword>
<keyword evidence="2" id="KW-0812">Transmembrane</keyword>
<dbReference type="CDD" id="cd11614">
    <property type="entry name" value="SAF_CpaB_FlgA_like"/>
    <property type="match status" value="1"/>
</dbReference>
<keyword evidence="5" id="KW-1185">Reference proteome</keyword>
<protein>
    <submittedName>
        <fullName evidence="4">SAF domain-containing protein</fullName>
    </submittedName>
</protein>
<reference evidence="4" key="1">
    <citation type="submission" date="2022-05" db="EMBL/GenBank/DDBJ databases">
        <title>Genomic analysis of Brachybacterium sp. CBA3104.</title>
        <authorList>
            <person name="Roh S.W."/>
            <person name="Kim Y.B."/>
            <person name="Kim Y."/>
        </authorList>
    </citation>
    <scope>NUCLEOTIDE SEQUENCE</scope>
    <source>
        <strain evidence="4">CBA3104</strain>
        <plasmid evidence="4">pCBA3104-01</plasmid>
    </source>
</reference>
<keyword evidence="2" id="KW-1133">Transmembrane helix</keyword>
<organism evidence="4 5">
    <name type="scientific">Brachybacterium kimchii</name>
    <dbReference type="NCBI Taxonomy" id="2942909"/>
    <lineage>
        <taxon>Bacteria</taxon>
        <taxon>Bacillati</taxon>
        <taxon>Actinomycetota</taxon>
        <taxon>Actinomycetes</taxon>
        <taxon>Micrococcales</taxon>
        <taxon>Dermabacteraceae</taxon>
        <taxon>Brachybacterium</taxon>
    </lineage>
</organism>